<dbReference type="Proteomes" id="UP001204015">
    <property type="component" value="Unassembled WGS sequence"/>
</dbReference>
<keyword evidence="4" id="KW-1185">Reference proteome</keyword>
<dbReference type="Gene3D" id="1.20.144.10">
    <property type="entry name" value="Phosphatidic acid phosphatase type 2/haloperoxidase"/>
    <property type="match status" value="1"/>
</dbReference>
<evidence type="ECO:0000313" key="4">
    <source>
        <dbReference type="Proteomes" id="UP001204015"/>
    </source>
</evidence>
<feature type="transmembrane region" description="Helical" evidence="1">
    <location>
        <begin position="79"/>
        <end position="99"/>
    </location>
</feature>
<feature type="transmembrane region" description="Helical" evidence="1">
    <location>
        <begin position="214"/>
        <end position="233"/>
    </location>
</feature>
<evidence type="ECO:0000256" key="1">
    <source>
        <dbReference type="SAM" id="Phobius"/>
    </source>
</evidence>
<feature type="domain" description="Phosphatidic acid phosphatase type 2/haloperoxidase" evidence="2">
    <location>
        <begin position="113"/>
        <end position="229"/>
    </location>
</feature>
<sequence>MYSNYISANMKYTPTVRYISVNMMYRKAAAKALTLTSLLGILLIVIGQWSEYVAVLDLMDKKLMLMLNFKGSTFTDNFWYHYSQKTLWIPLAAVSLWSSVRDYPKEKLDKLIFFIVTIALVAFLDRLSSGVIKPLVGRLRPSHDPSIAPLLHYVNGYRGGLHGFVSGHATVSVGIITWLGMIYKDKLTRISLVLFSGMLCYSRIYLGVHYPGDVLCGALIGFIFAYFTFQFLSRKIKTKPVTRRPYILLSIFYLTLIILLISA</sequence>
<feature type="transmembrane region" description="Helical" evidence="1">
    <location>
        <begin position="190"/>
        <end position="208"/>
    </location>
</feature>
<dbReference type="EMBL" id="JAMXLY010000008">
    <property type="protein sequence ID" value="MCO6024901.1"/>
    <property type="molecule type" value="Genomic_DNA"/>
</dbReference>
<feature type="transmembrane region" description="Helical" evidence="1">
    <location>
        <begin position="161"/>
        <end position="183"/>
    </location>
</feature>
<dbReference type="InterPro" id="IPR000326">
    <property type="entry name" value="PAP2/HPO"/>
</dbReference>
<dbReference type="RefSeq" id="WP_252760264.1">
    <property type="nucleotide sequence ID" value="NZ_JAMXLY010000008.1"/>
</dbReference>
<keyword evidence="1" id="KW-0812">Transmembrane</keyword>
<dbReference type="PANTHER" id="PTHR14969">
    <property type="entry name" value="SPHINGOSINE-1-PHOSPHATE PHOSPHOHYDROLASE"/>
    <property type="match status" value="1"/>
</dbReference>
<comment type="caution">
    <text evidence="3">The sequence shown here is derived from an EMBL/GenBank/DDBJ whole genome shotgun (WGS) entry which is preliminary data.</text>
</comment>
<dbReference type="Pfam" id="PF01569">
    <property type="entry name" value="PAP2"/>
    <property type="match status" value="1"/>
</dbReference>
<evidence type="ECO:0000259" key="2">
    <source>
        <dbReference type="SMART" id="SM00014"/>
    </source>
</evidence>
<proteinExistence type="predicted"/>
<accession>A0ABT1BUY9</accession>
<keyword evidence="1" id="KW-1133">Transmembrane helix</keyword>
<keyword evidence="1" id="KW-0472">Membrane</keyword>
<dbReference type="SMART" id="SM00014">
    <property type="entry name" value="acidPPc"/>
    <property type="match status" value="1"/>
</dbReference>
<dbReference type="PANTHER" id="PTHR14969:SF13">
    <property type="entry name" value="AT30094P"/>
    <property type="match status" value="1"/>
</dbReference>
<gene>
    <name evidence="3" type="ORF">NG821_03410</name>
</gene>
<dbReference type="SUPFAM" id="SSF48317">
    <property type="entry name" value="Acid phosphatase/Vanadium-dependent haloperoxidase"/>
    <property type="match status" value="1"/>
</dbReference>
<reference evidence="3 4" key="1">
    <citation type="submission" date="2022-06" db="EMBL/GenBank/DDBJ databases">
        <title>A taxonomic note on the genus Prevotella: Description of four novel genera and emended description of the genera Hallella and Xylanibacter.</title>
        <authorList>
            <person name="Hitch T.C.A."/>
        </authorList>
    </citation>
    <scope>NUCLEOTIDE SEQUENCE [LARGE SCALE GENOMIC DNA]</scope>
    <source>
        <strain evidence="3 4">DSM 100619</strain>
    </source>
</reference>
<protein>
    <submittedName>
        <fullName evidence="3">Phosphatase PAP2 family protein</fullName>
    </submittedName>
</protein>
<organism evidence="3 4">
    <name type="scientific">Segatella cerevisiae</name>
    <dbReference type="NCBI Taxonomy" id="2053716"/>
    <lineage>
        <taxon>Bacteria</taxon>
        <taxon>Pseudomonadati</taxon>
        <taxon>Bacteroidota</taxon>
        <taxon>Bacteroidia</taxon>
        <taxon>Bacteroidales</taxon>
        <taxon>Prevotellaceae</taxon>
        <taxon>Segatella</taxon>
    </lineage>
</organism>
<dbReference type="InterPro" id="IPR036938">
    <property type="entry name" value="PAP2/HPO_sf"/>
</dbReference>
<feature type="transmembrane region" description="Helical" evidence="1">
    <location>
        <begin position="111"/>
        <end position="132"/>
    </location>
</feature>
<name>A0ABT1BUY9_9BACT</name>
<evidence type="ECO:0000313" key="3">
    <source>
        <dbReference type="EMBL" id="MCO6024901.1"/>
    </source>
</evidence>
<feature type="transmembrane region" description="Helical" evidence="1">
    <location>
        <begin position="245"/>
        <end position="262"/>
    </location>
</feature>